<keyword evidence="3" id="KW-0413">Isomerase</keyword>
<gene>
    <name evidence="3" type="ORF">J2S63_004130</name>
</gene>
<dbReference type="EMBL" id="JAVDYG010000001">
    <property type="protein sequence ID" value="MDR7364577.1"/>
    <property type="molecule type" value="Genomic_DNA"/>
</dbReference>
<comment type="similarity">
    <text evidence="1">Belongs to the NAD(P)-dependent epimerase/dehydratase family.</text>
</comment>
<name>A0ABU2C1N4_9ACTN</name>
<dbReference type="SUPFAM" id="SSF51735">
    <property type="entry name" value="NAD(P)-binding Rossmann-fold domains"/>
    <property type="match status" value="1"/>
</dbReference>
<comment type="caution">
    <text evidence="3">The sequence shown here is derived from an EMBL/GenBank/DDBJ whole genome shotgun (WGS) entry which is preliminary data.</text>
</comment>
<keyword evidence="4" id="KW-1185">Reference proteome</keyword>
<evidence type="ECO:0000313" key="3">
    <source>
        <dbReference type="EMBL" id="MDR7364577.1"/>
    </source>
</evidence>
<dbReference type="GO" id="GO:0003978">
    <property type="term" value="F:UDP-glucose 4-epimerase activity"/>
    <property type="evidence" value="ECO:0007669"/>
    <property type="project" value="UniProtKB-EC"/>
</dbReference>
<dbReference type="Proteomes" id="UP001183648">
    <property type="component" value="Unassembled WGS sequence"/>
</dbReference>
<reference evidence="3 4" key="1">
    <citation type="submission" date="2023-07" db="EMBL/GenBank/DDBJ databases">
        <title>Sequencing the genomes of 1000 actinobacteria strains.</title>
        <authorList>
            <person name="Klenk H.-P."/>
        </authorList>
    </citation>
    <scope>NUCLEOTIDE SEQUENCE [LARGE SCALE GENOMIC DNA]</scope>
    <source>
        <strain evidence="3 4">DSM 19426</strain>
    </source>
</reference>
<accession>A0ABU2C1N4</accession>
<evidence type="ECO:0000256" key="1">
    <source>
        <dbReference type="ARBA" id="ARBA00007637"/>
    </source>
</evidence>
<sequence>MSARTVLVTGGAGFVGVNLGRLLRDEGFRTRCFDNFTTGSRADAEAAGYDEIVEGDIRHLEQLAEAVSDVDLVVHLAAQSGVPTSVADPVHDCELNVRGTLNALIASRDAGVQGFVMASSSAPLGPTTPPVDERTVPRPISPYGASKLAGEAYCSAFAGSYGLPTVALRFTNVYGPYSYHKGSVVAAFCKAAASDEPMVIHGDGSQTRDFVFVEDLCRGMVQALTSGAAGMVAHLGSGTETSIAEVANEIAVRFPGDVPTQHVEERVGDIPRTYADISLARRELGYNPTTSLQDGLDATVAWFREADLSGAAG</sequence>
<dbReference type="InterPro" id="IPR036291">
    <property type="entry name" value="NAD(P)-bd_dom_sf"/>
</dbReference>
<evidence type="ECO:0000259" key="2">
    <source>
        <dbReference type="Pfam" id="PF01370"/>
    </source>
</evidence>
<proteinExistence type="inferred from homology"/>
<dbReference type="PANTHER" id="PTHR43000">
    <property type="entry name" value="DTDP-D-GLUCOSE 4,6-DEHYDRATASE-RELATED"/>
    <property type="match status" value="1"/>
</dbReference>
<dbReference type="EC" id="5.1.3.2" evidence="3"/>
<protein>
    <submittedName>
        <fullName evidence="3">UDP-glucose 4-epimerase</fullName>
        <ecNumber evidence="3">5.1.3.2</ecNumber>
    </submittedName>
</protein>
<dbReference type="Pfam" id="PF01370">
    <property type="entry name" value="Epimerase"/>
    <property type="match status" value="1"/>
</dbReference>
<dbReference type="Gene3D" id="3.90.25.10">
    <property type="entry name" value="UDP-galactose 4-epimerase, domain 1"/>
    <property type="match status" value="1"/>
</dbReference>
<dbReference type="PRINTS" id="PR01713">
    <property type="entry name" value="NUCEPIMERASE"/>
</dbReference>
<dbReference type="Gene3D" id="3.40.50.720">
    <property type="entry name" value="NAD(P)-binding Rossmann-like Domain"/>
    <property type="match status" value="1"/>
</dbReference>
<evidence type="ECO:0000313" key="4">
    <source>
        <dbReference type="Proteomes" id="UP001183648"/>
    </source>
</evidence>
<organism evidence="3 4">
    <name type="scientific">Nocardioides marmoribigeumensis</name>
    <dbReference type="NCBI Taxonomy" id="433649"/>
    <lineage>
        <taxon>Bacteria</taxon>
        <taxon>Bacillati</taxon>
        <taxon>Actinomycetota</taxon>
        <taxon>Actinomycetes</taxon>
        <taxon>Propionibacteriales</taxon>
        <taxon>Nocardioidaceae</taxon>
        <taxon>Nocardioides</taxon>
    </lineage>
</organism>
<feature type="domain" description="NAD-dependent epimerase/dehydratase" evidence="2">
    <location>
        <begin position="6"/>
        <end position="229"/>
    </location>
</feature>
<dbReference type="InterPro" id="IPR001509">
    <property type="entry name" value="Epimerase_deHydtase"/>
</dbReference>
<dbReference type="RefSeq" id="WP_310306356.1">
    <property type="nucleotide sequence ID" value="NZ_BAAAPS010000006.1"/>
</dbReference>